<evidence type="ECO:0000313" key="2">
    <source>
        <dbReference type="EMBL" id="MBD9723465.1"/>
    </source>
</evidence>
<dbReference type="GeneID" id="79933759"/>
<name>A0A927QFD2_9ACTN</name>
<evidence type="ECO:0000256" key="1">
    <source>
        <dbReference type="SAM" id="MobiDB-lite"/>
    </source>
</evidence>
<proteinExistence type="predicted"/>
<feature type="region of interest" description="Disordered" evidence="1">
    <location>
        <begin position="24"/>
        <end position="54"/>
    </location>
</feature>
<dbReference type="AlphaFoldDB" id="A0A927QFD2"/>
<reference evidence="2" key="1">
    <citation type="submission" date="2020-09" db="EMBL/GenBank/DDBJ databases">
        <title>Streptomyces canutascabiei sp. nov., which causes potato common scab and is distributed across the world.</title>
        <authorList>
            <person name="Nguyen H.P."/>
            <person name="Weisberg A.J."/>
            <person name="Chang J.H."/>
            <person name="Clarke C.R."/>
        </authorList>
    </citation>
    <scope>NUCLEOTIDE SEQUENCE</scope>
    <source>
        <strain evidence="2">ID-01-6.2a</strain>
    </source>
</reference>
<organism evidence="2 3">
    <name type="scientific">Streptomyces caniscabiei</name>
    <dbReference type="NCBI Taxonomy" id="2746961"/>
    <lineage>
        <taxon>Bacteria</taxon>
        <taxon>Bacillati</taxon>
        <taxon>Actinomycetota</taxon>
        <taxon>Actinomycetes</taxon>
        <taxon>Kitasatosporales</taxon>
        <taxon>Streptomycetaceae</taxon>
        <taxon>Streptomyces</taxon>
    </lineage>
</organism>
<dbReference type="RefSeq" id="WP_192360348.1">
    <property type="nucleotide sequence ID" value="NZ_CP119182.1"/>
</dbReference>
<sequence length="54" mass="5955">MSDVDCPHCHATFDNLDVRIIAPGPDGKPVAMKHTKDCVDNPPEWQSPDEEPTP</sequence>
<accession>A0A927QFD2</accession>
<protein>
    <submittedName>
        <fullName evidence="2">Uncharacterized protein</fullName>
    </submittedName>
</protein>
<comment type="caution">
    <text evidence="2">The sequence shown here is derived from an EMBL/GenBank/DDBJ whole genome shotgun (WGS) entry which is preliminary data.</text>
</comment>
<gene>
    <name evidence="2" type="ORF">IHE70_09445</name>
</gene>
<dbReference type="EMBL" id="JACYXT010000003">
    <property type="protein sequence ID" value="MBD9723465.1"/>
    <property type="molecule type" value="Genomic_DNA"/>
</dbReference>
<evidence type="ECO:0000313" key="3">
    <source>
        <dbReference type="Proteomes" id="UP000661025"/>
    </source>
</evidence>
<dbReference type="Proteomes" id="UP000661025">
    <property type="component" value="Unassembled WGS sequence"/>
</dbReference>